<sequence>MDTASVNQADSVVTLSGTEATVNLQDLSTVSVDQIGAVTQDSLGNDSSSGNVVPTANTANGSQIEAATSSISGTGYTDTQQKNITGENDVEMVTGEASERNYTLVGETGNTAGYARQNGTEAATVTFSSTLEAVSVTGSIRGDSEMDHRNTTGSEPYEISPGTVPPVQVNVTDEAESTGSDEGVSLKNSTKNTTKSSPEEGTTPAGLVSGATDPSGEISHRNTTQNTLTTRNLSQEASSGGIFSQINSTIAPKNHSFSATNSTENPVHGSLLTGLTTSVNTNNNTSPIHAVNETTPAKATQVANATDGPSDLVVPTTTTPYSSENLKNETQNSNGSGGSVNLPPVEAPIYPNTTKTPEKASTTTSMTVVDVTQIVNETSVKLDNGDTIITQLIRYPNGTLTYRNITVLTCPQITVDLSNSVSPKQNSPELLGRQSVGTLVVHMCAVS</sequence>
<evidence type="ECO:0000256" key="1">
    <source>
        <dbReference type="SAM" id="MobiDB-lite"/>
    </source>
</evidence>
<feature type="region of interest" description="Disordered" evidence="1">
    <location>
        <begin position="40"/>
        <end position="60"/>
    </location>
</feature>
<dbReference type="STRING" id="27835.A0A0N4YU28"/>
<reference evidence="4" key="1">
    <citation type="submission" date="2017-02" db="UniProtKB">
        <authorList>
            <consortium name="WormBaseParasite"/>
        </authorList>
    </citation>
    <scope>IDENTIFICATION</scope>
</reference>
<dbReference type="EMBL" id="UYSL01025481">
    <property type="protein sequence ID" value="VDL84489.1"/>
    <property type="molecule type" value="Genomic_DNA"/>
</dbReference>
<feature type="region of interest" description="Disordered" evidence="1">
    <location>
        <begin position="138"/>
        <end position="239"/>
    </location>
</feature>
<dbReference type="AlphaFoldDB" id="A0A0N4YU28"/>
<dbReference type="Proteomes" id="UP000271162">
    <property type="component" value="Unassembled WGS sequence"/>
</dbReference>
<evidence type="ECO:0000313" key="3">
    <source>
        <dbReference type="Proteomes" id="UP000271162"/>
    </source>
</evidence>
<feature type="region of interest" description="Disordered" evidence="1">
    <location>
        <begin position="303"/>
        <end position="343"/>
    </location>
</feature>
<keyword evidence="3" id="KW-1185">Reference proteome</keyword>
<feature type="compositionally biased region" description="Polar residues" evidence="1">
    <location>
        <begin position="254"/>
        <end position="265"/>
    </location>
</feature>
<protein>
    <submittedName>
        <fullName evidence="4">Ice nucleation protein</fullName>
    </submittedName>
</protein>
<accession>A0A0N4YU28</accession>
<feature type="compositionally biased region" description="Low complexity" evidence="1">
    <location>
        <begin position="221"/>
        <end position="233"/>
    </location>
</feature>
<reference evidence="2 3" key="2">
    <citation type="submission" date="2018-11" db="EMBL/GenBank/DDBJ databases">
        <authorList>
            <consortium name="Pathogen Informatics"/>
        </authorList>
    </citation>
    <scope>NUCLEOTIDE SEQUENCE [LARGE SCALE GENOMIC DNA]</scope>
</reference>
<name>A0A0N4YU28_NIPBR</name>
<feature type="compositionally biased region" description="Polar residues" evidence="1">
    <location>
        <begin position="186"/>
        <end position="200"/>
    </location>
</feature>
<evidence type="ECO:0000313" key="4">
    <source>
        <dbReference type="WBParaSite" id="NBR_0002075001-mRNA-1"/>
    </source>
</evidence>
<proteinExistence type="predicted"/>
<organism evidence="4">
    <name type="scientific">Nippostrongylus brasiliensis</name>
    <name type="common">Rat hookworm</name>
    <dbReference type="NCBI Taxonomy" id="27835"/>
    <lineage>
        <taxon>Eukaryota</taxon>
        <taxon>Metazoa</taxon>
        <taxon>Ecdysozoa</taxon>
        <taxon>Nematoda</taxon>
        <taxon>Chromadorea</taxon>
        <taxon>Rhabditida</taxon>
        <taxon>Rhabditina</taxon>
        <taxon>Rhabditomorpha</taxon>
        <taxon>Strongyloidea</taxon>
        <taxon>Heligmosomidae</taxon>
        <taxon>Nippostrongylus</taxon>
    </lineage>
</organism>
<dbReference type="WBParaSite" id="NBR_0002075001-mRNA-1">
    <property type="protein sequence ID" value="NBR_0002075001-mRNA-1"/>
    <property type="gene ID" value="NBR_0002075001"/>
</dbReference>
<feature type="region of interest" description="Disordered" evidence="1">
    <location>
        <begin position="254"/>
        <end position="277"/>
    </location>
</feature>
<feature type="compositionally biased region" description="Polar residues" evidence="1">
    <location>
        <begin position="315"/>
        <end position="334"/>
    </location>
</feature>
<evidence type="ECO:0000313" key="2">
    <source>
        <dbReference type="EMBL" id="VDL84489.1"/>
    </source>
</evidence>
<gene>
    <name evidence="2" type="ORF">NBR_LOCUS20751</name>
</gene>